<evidence type="ECO:0000313" key="2">
    <source>
        <dbReference type="Proteomes" id="UP000074108"/>
    </source>
</evidence>
<accession>A0A147K9G2</accession>
<dbReference type="Proteomes" id="UP000074108">
    <property type="component" value="Unassembled WGS sequence"/>
</dbReference>
<dbReference type="PATRIC" id="fig|1150625.3.peg.1209"/>
<proteinExistence type="predicted"/>
<reference evidence="1 2" key="1">
    <citation type="journal article" date="2016" name="Front. Microbiol.">
        <title>Microevolution Analysis of Bacillus coahuilensis Unveils Differences in Phosphorus Acquisition Strategies and Their Regulation.</title>
        <authorList>
            <person name="Gomez-Lunar Z."/>
            <person name="Hernandez-Gonzalez I."/>
            <person name="Rodriguez-Torres M.D."/>
            <person name="Souza V."/>
            <person name="Olmedo-Alvarez G."/>
        </authorList>
    </citation>
    <scope>NUCLEOTIDE SEQUENCE [LARGE SCALE GENOMIC DNA]</scope>
    <source>
        <strain evidence="2">p1.1.43</strain>
    </source>
</reference>
<sequence>MNELLLTELEMMLEELHQANPKHPQVKEMVKRERRDIARILEVGYNMEASEELTYFPQDMECWKSYLKAPIHYEKNSYKNFPKS</sequence>
<dbReference type="STRING" id="1150625.Q75_05760"/>
<protein>
    <submittedName>
        <fullName evidence="1">Uncharacterized protein</fullName>
    </submittedName>
</protein>
<dbReference type="AlphaFoldDB" id="A0A147K9G2"/>
<dbReference type="EMBL" id="LDYG01000024">
    <property type="protein sequence ID" value="KUP07034.1"/>
    <property type="molecule type" value="Genomic_DNA"/>
</dbReference>
<comment type="caution">
    <text evidence="1">The sequence shown here is derived from an EMBL/GenBank/DDBJ whole genome shotgun (WGS) entry which is preliminary data.</text>
</comment>
<organism evidence="1 2">
    <name type="scientific">Bacillus coahuilensis p1.1.43</name>
    <dbReference type="NCBI Taxonomy" id="1150625"/>
    <lineage>
        <taxon>Bacteria</taxon>
        <taxon>Bacillati</taxon>
        <taxon>Bacillota</taxon>
        <taxon>Bacilli</taxon>
        <taxon>Bacillales</taxon>
        <taxon>Bacillaceae</taxon>
        <taxon>Bacillus</taxon>
    </lineage>
</organism>
<evidence type="ECO:0000313" key="1">
    <source>
        <dbReference type="EMBL" id="KUP07034.1"/>
    </source>
</evidence>
<dbReference type="RefSeq" id="WP_010172302.1">
    <property type="nucleotide sequence ID" value="NZ_LDYG01000024.1"/>
</dbReference>
<name>A0A147K9G2_9BACI</name>
<keyword evidence="2" id="KW-1185">Reference proteome</keyword>
<gene>
    <name evidence="1" type="ORF">Q75_05760</name>
</gene>